<feature type="domain" description="SPOR" evidence="8">
    <location>
        <begin position="260"/>
        <end position="339"/>
    </location>
</feature>
<sequence>MTYARIVLITLCTLILTACGGASSVKPNTTTPTATSANKPAVAATPSKKGGGYYLDDGPGDNPPADIDSIPDAIPRLETPLPRANRPYVALGTRYTPYTAYVPYKAKGIASWYGKRYHGQKTSSGEIYDMYGMTGAHTILPLPSYVKVTNPENGKSVIVRINDRGPFHSDRLIDLSYAAAYKLRLVGKGSGLVEVESIDASKYPNQYIYKAEAATVAAPPIQAVEVPATPAPVSTQATASPANVEPAQSAVAANPTTITEITSPGDYVQVGAFKIETNAEGLKSKLAQNKLVENVSIHSWYNNGTYRVLLGPYTSRQDAEDAASDIKKVLGSNAIVIRR</sequence>
<dbReference type="PROSITE" id="PS51724">
    <property type="entry name" value="SPOR"/>
    <property type="match status" value="1"/>
</dbReference>
<proteinExistence type="inferred from homology"/>
<keyword evidence="2 4" id="KW-0456">Lyase</keyword>
<reference evidence="9" key="1">
    <citation type="journal article" date="2021" name="Arch. Microbiol.">
        <title>Methyloradius palustris gen. nov., sp. nov., a methanol-oxidizing bacterium isolated from snow.</title>
        <authorList>
            <person name="Miyadera T."/>
            <person name="Kojima H."/>
            <person name="Fukui M."/>
        </authorList>
    </citation>
    <scope>NUCLEOTIDE SEQUENCE</scope>
    <source>
        <strain evidence="9">Zm11</strain>
    </source>
</reference>
<keyword evidence="1 7" id="KW-0732">Signal</keyword>
<dbReference type="Proteomes" id="UP000826722">
    <property type="component" value="Chromosome"/>
</dbReference>
<dbReference type="Pfam" id="PF05036">
    <property type="entry name" value="SPOR"/>
    <property type="match status" value="1"/>
</dbReference>
<dbReference type="SUPFAM" id="SSF110997">
    <property type="entry name" value="Sporulation related repeat"/>
    <property type="match status" value="1"/>
</dbReference>
<dbReference type="PANTHER" id="PTHR34183:SF1">
    <property type="entry name" value="ENDOLYTIC PEPTIDOGLYCAN TRANSGLYCOSYLASE RLPA"/>
    <property type="match status" value="1"/>
</dbReference>
<gene>
    <name evidence="4" type="primary">rlpA</name>
    <name evidence="9" type="ORF">ZMTM_23680</name>
</gene>
<evidence type="ECO:0000256" key="3">
    <source>
        <dbReference type="ARBA" id="ARBA00023316"/>
    </source>
</evidence>
<evidence type="ECO:0000256" key="4">
    <source>
        <dbReference type="HAMAP-Rule" id="MF_02071"/>
    </source>
</evidence>
<feature type="signal peptide" evidence="7">
    <location>
        <begin position="1"/>
        <end position="20"/>
    </location>
</feature>
<evidence type="ECO:0000256" key="2">
    <source>
        <dbReference type="ARBA" id="ARBA00023239"/>
    </source>
</evidence>
<evidence type="ECO:0000313" key="10">
    <source>
        <dbReference type="Proteomes" id="UP000826722"/>
    </source>
</evidence>
<keyword evidence="4" id="KW-1003">Cell membrane</keyword>
<dbReference type="KEGG" id="mpau:ZMTM_23680"/>
<dbReference type="Gene3D" id="3.30.70.1070">
    <property type="entry name" value="Sporulation related repeat"/>
    <property type="match status" value="1"/>
</dbReference>
<feature type="region of interest" description="Disordered" evidence="6">
    <location>
        <begin position="29"/>
        <end position="66"/>
    </location>
</feature>
<dbReference type="GO" id="GO:0005886">
    <property type="term" value="C:plasma membrane"/>
    <property type="evidence" value="ECO:0007669"/>
    <property type="project" value="UniProtKB-SubCell"/>
</dbReference>
<accession>A0A8D5GG40</accession>
<keyword evidence="4" id="KW-0472">Membrane</keyword>
<name>A0A8D5GG40_9PROT</name>
<comment type="subcellular location">
    <subcellularLocation>
        <location evidence="4">Cell membrane</location>
        <topology evidence="4">Lipid-anchor</topology>
    </subcellularLocation>
</comment>
<dbReference type="PANTHER" id="PTHR34183">
    <property type="entry name" value="ENDOLYTIC PEPTIDOGLYCAN TRANSGLYCOSYLASE RLPA"/>
    <property type="match status" value="1"/>
</dbReference>
<evidence type="ECO:0000256" key="7">
    <source>
        <dbReference type="SAM" id="SignalP"/>
    </source>
</evidence>
<feature type="compositionally biased region" description="Low complexity" evidence="6">
    <location>
        <begin position="29"/>
        <end position="41"/>
    </location>
</feature>
<dbReference type="RefSeq" id="WP_221764130.1">
    <property type="nucleotide sequence ID" value="NZ_AP024110.1"/>
</dbReference>
<dbReference type="GO" id="GO:0000270">
    <property type="term" value="P:peptidoglycan metabolic process"/>
    <property type="evidence" value="ECO:0007669"/>
    <property type="project" value="UniProtKB-UniRule"/>
</dbReference>
<evidence type="ECO:0000256" key="1">
    <source>
        <dbReference type="ARBA" id="ARBA00022729"/>
    </source>
</evidence>
<dbReference type="AlphaFoldDB" id="A0A8D5GG40"/>
<keyword evidence="10" id="KW-1185">Reference proteome</keyword>
<dbReference type="InterPro" id="IPR034718">
    <property type="entry name" value="RlpA"/>
</dbReference>
<dbReference type="HAMAP" id="MF_02071">
    <property type="entry name" value="RlpA"/>
    <property type="match status" value="1"/>
</dbReference>
<dbReference type="InterPro" id="IPR036908">
    <property type="entry name" value="RlpA-like_sf"/>
</dbReference>
<dbReference type="InterPro" id="IPR007730">
    <property type="entry name" value="SPOR-like_dom"/>
</dbReference>
<dbReference type="FunFam" id="2.40.40.10:FF:000003">
    <property type="entry name" value="Endolytic peptidoglycan transglycosylase RlpA"/>
    <property type="match status" value="1"/>
</dbReference>
<comment type="similarity">
    <text evidence="4 5">Belongs to the RlpA family.</text>
</comment>
<evidence type="ECO:0000313" key="9">
    <source>
        <dbReference type="EMBL" id="BCM26109.1"/>
    </source>
</evidence>
<dbReference type="Pfam" id="PF03330">
    <property type="entry name" value="DPBB_1"/>
    <property type="match status" value="1"/>
</dbReference>
<keyword evidence="3 4" id="KW-0961">Cell wall biogenesis/degradation</keyword>
<evidence type="ECO:0000256" key="5">
    <source>
        <dbReference type="RuleBase" id="RU003495"/>
    </source>
</evidence>
<dbReference type="InterPro" id="IPR012997">
    <property type="entry name" value="RplA"/>
</dbReference>
<feature type="chain" id="PRO_5041672771" description="Endolytic peptidoglycan transglycosylase RlpA" evidence="7">
    <location>
        <begin position="21"/>
        <end position="339"/>
    </location>
</feature>
<keyword evidence="4" id="KW-0564">Palmitate</keyword>
<dbReference type="Gene3D" id="2.40.40.10">
    <property type="entry name" value="RlpA-like domain"/>
    <property type="match status" value="1"/>
</dbReference>
<organism evidence="9 10">
    <name type="scientific">Methyloradius palustris</name>
    <dbReference type="NCBI Taxonomy" id="2778876"/>
    <lineage>
        <taxon>Bacteria</taxon>
        <taxon>Pseudomonadati</taxon>
        <taxon>Pseudomonadota</taxon>
        <taxon>Betaproteobacteria</taxon>
        <taxon>Nitrosomonadales</taxon>
        <taxon>Methylophilaceae</taxon>
        <taxon>Methyloradius</taxon>
    </lineage>
</organism>
<dbReference type="NCBIfam" id="TIGR00413">
    <property type="entry name" value="rlpA"/>
    <property type="match status" value="1"/>
</dbReference>
<dbReference type="GO" id="GO:0071555">
    <property type="term" value="P:cell wall organization"/>
    <property type="evidence" value="ECO:0007669"/>
    <property type="project" value="UniProtKB-KW"/>
</dbReference>
<dbReference type="CDD" id="cd22268">
    <property type="entry name" value="DPBB_RlpA-like"/>
    <property type="match status" value="1"/>
</dbReference>
<dbReference type="EMBL" id="AP024110">
    <property type="protein sequence ID" value="BCM26109.1"/>
    <property type="molecule type" value="Genomic_DNA"/>
</dbReference>
<dbReference type="GO" id="GO:0042834">
    <property type="term" value="F:peptidoglycan binding"/>
    <property type="evidence" value="ECO:0007669"/>
    <property type="project" value="InterPro"/>
</dbReference>
<evidence type="ECO:0000256" key="6">
    <source>
        <dbReference type="SAM" id="MobiDB-lite"/>
    </source>
</evidence>
<comment type="function">
    <text evidence="4">Lytic transglycosylase with a strong preference for naked glycan strands that lack stem peptides.</text>
</comment>
<dbReference type="InterPro" id="IPR009009">
    <property type="entry name" value="RlpA-like_DPBB"/>
</dbReference>
<dbReference type="InterPro" id="IPR036680">
    <property type="entry name" value="SPOR-like_sf"/>
</dbReference>
<protein>
    <recommendedName>
        <fullName evidence="4">Endolytic peptidoglycan transglycosylase RlpA</fullName>
        <ecNumber evidence="4">4.2.2.-</ecNumber>
    </recommendedName>
</protein>
<dbReference type="EC" id="4.2.2.-" evidence="4"/>
<dbReference type="PROSITE" id="PS51257">
    <property type="entry name" value="PROKAR_LIPOPROTEIN"/>
    <property type="match status" value="1"/>
</dbReference>
<dbReference type="GO" id="GO:0008932">
    <property type="term" value="F:lytic endotransglycosylase activity"/>
    <property type="evidence" value="ECO:0007669"/>
    <property type="project" value="UniProtKB-UniRule"/>
</dbReference>
<dbReference type="SUPFAM" id="SSF50685">
    <property type="entry name" value="Barwin-like endoglucanases"/>
    <property type="match status" value="1"/>
</dbReference>
<evidence type="ECO:0000259" key="8">
    <source>
        <dbReference type="PROSITE" id="PS51724"/>
    </source>
</evidence>
<keyword evidence="4 9" id="KW-0449">Lipoprotein</keyword>